<dbReference type="RefSeq" id="XP_024936995.1">
    <property type="nucleotide sequence ID" value="XM_025081227.1"/>
</dbReference>
<dbReference type="Pfam" id="PF00106">
    <property type="entry name" value="adh_short"/>
    <property type="match status" value="1"/>
</dbReference>
<dbReference type="PRINTS" id="PR00081">
    <property type="entry name" value="GDHRDH"/>
</dbReference>
<evidence type="ECO:0000256" key="1">
    <source>
        <dbReference type="ARBA" id="ARBA00006484"/>
    </source>
</evidence>
<dbReference type="SUPFAM" id="SSF51735">
    <property type="entry name" value="NAD(P)-binding Rossmann-fold domains"/>
    <property type="match status" value="1"/>
</dbReference>
<reference evidence="5" key="1">
    <citation type="submission" date="2025-08" db="UniProtKB">
        <authorList>
            <consortium name="RefSeq"/>
        </authorList>
    </citation>
    <scope>IDENTIFICATION</scope>
</reference>
<dbReference type="FunFam" id="3.40.50.720:FF:000149">
    <property type="entry name" value="15-hydroxyprostaglandin dehydrogenase [NAD(+)]"/>
    <property type="match status" value="1"/>
</dbReference>
<dbReference type="KEGG" id="ccin:107263864"/>
<dbReference type="Gene3D" id="3.40.50.720">
    <property type="entry name" value="NAD(P)-binding Rossmann-like Domain"/>
    <property type="match status" value="1"/>
</dbReference>
<dbReference type="GeneID" id="107263864"/>
<dbReference type="PANTHER" id="PTHR44229:SF8">
    <property type="entry name" value="ALCOHOL DEHYDROGENASE-RELATED"/>
    <property type="match status" value="1"/>
</dbReference>
<dbReference type="AlphaFoldDB" id="A0AAJ7VXM5"/>
<evidence type="ECO:0000256" key="3">
    <source>
        <dbReference type="RuleBase" id="RU000363"/>
    </source>
</evidence>
<accession>A0AAJ7VXM5</accession>
<gene>
    <name evidence="5" type="primary">LOC107263864</name>
</gene>
<dbReference type="InterPro" id="IPR036291">
    <property type="entry name" value="NAD(P)-bd_dom_sf"/>
</dbReference>
<keyword evidence="4" id="KW-1185">Reference proteome</keyword>
<comment type="similarity">
    <text evidence="1 3">Belongs to the short-chain dehydrogenases/reductases (SDR) family.</text>
</comment>
<dbReference type="GO" id="GO:0016616">
    <property type="term" value="F:oxidoreductase activity, acting on the CH-OH group of donors, NAD or NADP as acceptor"/>
    <property type="evidence" value="ECO:0007669"/>
    <property type="project" value="TreeGrafter"/>
</dbReference>
<evidence type="ECO:0000313" key="4">
    <source>
        <dbReference type="Proteomes" id="UP000694920"/>
    </source>
</evidence>
<dbReference type="PANTHER" id="PTHR44229">
    <property type="entry name" value="15-HYDROXYPROSTAGLANDIN DEHYDROGENASE [NAD(+)]"/>
    <property type="match status" value="1"/>
</dbReference>
<proteinExistence type="inferred from homology"/>
<dbReference type="PRINTS" id="PR00080">
    <property type="entry name" value="SDRFAMILY"/>
</dbReference>
<dbReference type="InterPro" id="IPR002347">
    <property type="entry name" value="SDR_fam"/>
</dbReference>
<name>A0AAJ7VXM5_CEPCN</name>
<protein>
    <submittedName>
        <fullName evidence="5">15-hydroxyprostaglandin dehydrogenase [NAD(+)] isoform X1</fullName>
    </submittedName>
</protein>
<evidence type="ECO:0000256" key="2">
    <source>
        <dbReference type="ARBA" id="ARBA00023002"/>
    </source>
</evidence>
<dbReference type="GO" id="GO:0005737">
    <property type="term" value="C:cytoplasm"/>
    <property type="evidence" value="ECO:0007669"/>
    <property type="project" value="TreeGrafter"/>
</dbReference>
<dbReference type="Proteomes" id="UP000694920">
    <property type="component" value="Unplaced"/>
</dbReference>
<sequence>MEIKGKTAIVTGAASGIGLQYAHDLLKNDAKKVAILDLPTSNGQNSAAELEKEFGKGSAVFYICDVTNAQQLEDTFKEVINDFKQLDILVNNAGIMNDIRYETMVNLNLLGLIRSTLLALDHMGKHKGGAGGTIVNISSVAGLVGFPEMPIYVATKHAVIGFSQALKGKFDTTGVRILTLCPGATVTPLVTEAKDIYLDFVDKYIAYETLLQLEHQSVQHVSDAFIELLNFGENGAFWVVENGKLPYAINLPDYHTLTVPIEKKK</sequence>
<evidence type="ECO:0000313" key="5">
    <source>
        <dbReference type="RefSeq" id="XP_024936995.1"/>
    </source>
</evidence>
<keyword evidence="2" id="KW-0560">Oxidoreductase</keyword>
<organism evidence="4 5">
    <name type="scientific">Cephus cinctus</name>
    <name type="common">Wheat stem sawfly</name>
    <dbReference type="NCBI Taxonomy" id="211228"/>
    <lineage>
        <taxon>Eukaryota</taxon>
        <taxon>Metazoa</taxon>
        <taxon>Ecdysozoa</taxon>
        <taxon>Arthropoda</taxon>
        <taxon>Hexapoda</taxon>
        <taxon>Insecta</taxon>
        <taxon>Pterygota</taxon>
        <taxon>Neoptera</taxon>
        <taxon>Endopterygota</taxon>
        <taxon>Hymenoptera</taxon>
        <taxon>Cephoidea</taxon>
        <taxon>Cephidae</taxon>
        <taxon>Cephus</taxon>
    </lineage>
</organism>